<dbReference type="InterPro" id="IPR009078">
    <property type="entry name" value="Ferritin-like_SF"/>
</dbReference>
<dbReference type="Proteomes" id="UP000009079">
    <property type="component" value="Chromosome"/>
</dbReference>
<organism evidence="2 3">
    <name type="scientific">Thermococcus sibiricus (strain DSM 12597 / MM 739)</name>
    <dbReference type="NCBI Taxonomy" id="604354"/>
    <lineage>
        <taxon>Archaea</taxon>
        <taxon>Methanobacteriati</taxon>
        <taxon>Methanobacteriota</taxon>
        <taxon>Thermococci</taxon>
        <taxon>Thermococcales</taxon>
        <taxon>Thermococcaceae</taxon>
        <taxon>Thermococcus</taxon>
    </lineage>
</organism>
<dbReference type="AlphaFoldDB" id="C6A454"/>
<dbReference type="STRING" id="604354.TSIB_1347"/>
<keyword evidence="3" id="KW-1185">Reference proteome</keyword>
<dbReference type="KEGG" id="tsi:TSIB_1347"/>
<dbReference type="RefSeq" id="WP_015849617.1">
    <property type="nucleotide sequence ID" value="NC_012883.1"/>
</dbReference>
<name>C6A454_THESM</name>
<dbReference type="InterPro" id="IPR003251">
    <property type="entry name" value="Rr_diiron-bd_dom"/>
</dbReference>
<dbReference type="eggNOG" id="arCOG01104">
    <property type="taxonomic scope" value="Archaea"/>
</dbReference>
<gene>
    <name evidence="2" type="ordered locus">TSIB_1347</name>
</gene>
<dbReference type="HOGENOM" id="CLU_119858_1_1_2"/>
<evidence type="ECO:0000259" key="1">
    <source>
        <dbReference type="Pfam" id="PF02915"/>
    </source>
</evidence>
<dbReference type="PANTHER" id="PTHR33531">
    <property type="entry name" value="RUBRERYTHRIN SUBFAMILY"/>
    <property type="match status" value="1"/>
</dbReference>
<dbReference type="GO" id="GO:0016491">
    <property type="term" value="F:oxidoreductase activity"/>
    <property type="evidence" value="ECO:0007669"/>
    <property type="project" value="InterPro"/>
</dbReference>
<sequence>MPNITDLDEYFSSVIERLKCLRPKEVLSYAIFNEDEETKYYEELARRVKRDSIKVLFIQMSDESKEHRDRLYRLFKKLYTDEEPVKVDAPPVEVFPYYSEFEKANDYLEALEYCMKSELFAKKVYEMLISYAENEDSRGIFSQLALMERDHYLRIRKAYEFIGGFMDKKKTITELISWRLSIRRSVEGALCFSGLP</sequence>
<dbReference type="Pfam" id="PF02915">
    <property type="entry name" value="Rubrerythrin"/>
    <property type="match status" value="1"/>
</dbReference>
<dbReference type="InterPro" id="IPR012347">
    <property type="entry name" value="Ferritin-like"/>
</dbReference>
<dbReference type="EMBL" id="CP001463">
    <property type="protein sequence ID" value="ACS90399.1"/>
    <property type="molecule type" value="Genomic_DNA"/>
</dbReference>
<reference evidence="2 3" key="1">
    <citation type="journal article" date="2009" name="Appl. Environ. Microbiol.">
        <title>Metabolic versatility and indigenous origin of the archaeon Thermococcus sibiricus, isolated from a siberian oil reservoir, as revealed by genome analysis.</title>
        <authorList>
            <person name="Mardanov A.V."/>
            <person name="Ravin N.V."/>
            <person name="Svetlitchnyi V.A."/>
            <person name="Beletsky A.V."/>
            <person name="Miroshnichenko M.L."/>
            <person name="Bonch-Osmolovskaya E.A."/>
            <person name="Skryabin K.G."/>
        </authorList>
    </citation>
    <scope>NUCLEOTIDE SEQUENCE [LARGE SCALE GENOMIC DNA]</scope>
    <source>
        <strain evidence="3">DSM 12597 / MM 739</strain>
    </source>
</reference>
<evidence type="ECO:0000313" key="3">
    <source>
        <dbReference type="Proteomes" id="UP000009079"/>
    </source>
</evidence>
<accession>C6A454</accession>
<dbReference type="CDD" id="cd01045">
    <property type="entry name" value="Ferritin_like_AB"/>
    <property type="match status" value="1"/>
</dbReference>
<feature type="domain" description="Rubrerythrin diiron-binding" evidence="1">
    <location>
        <begin position="25"/>
        <end position="159"/>
    </location>
</feature>
<proteinExistence type="predicted"/>
<evidence type="ECO:0000313" key="2">
    <source>
        <dbReference type="EMBL" id="ACS90399.1"/>
    </source>
</evidence>
<dbReference type="PANTHER" id="PTHR33531:SF10">
    <property type="entry name" value="BLR7895 PROTEIN"/>
    <property type="match status" value="1"/>
</dbReference>
<dbReference type="GeneID" id="68745776"/>
<dbReference type="GO" id="GO:0046872">
    <property type="term" value="F:metal ion binding"/>
    <property type="evidence" value="ECO:0007669"/>
    <property type="project" value="InterPro"/>
</dbReference>
<protein>
    <submittedName>
        <fullName evidence="2">Rubrerythrin subfamily, putative</fullName>
    </submittedName>
</protein>
<dbReference type="SUPFAM" id="SSF47240">
    <property type="entry name" value="Ferritin-like"/>
    <property type="match status" value="1"/>
</dbReference>
<dbReference type="Gene3D" id="1.20.1260.10">
    <property type="match status" value="1"/>
</dbReference>